<evidence type="ECO:0000313" key="1">
    <source>
        <dbReference type="EMBL" id="PKR78979.1"/>
    </source>
</evidence>
<accession>A0A2I0QXE2</accession>
<dbReference type="InterPro" id="IPR024562">
    <property type="entry name" value="YqhG"/>
</dbReference>
<name>A0A2I0QXE2_9BACI</name>
<evidence type="ECO:0000313" key="2">
    <source>
        <dbReference type="Proteomes" id="UP000243524"/>
    </source>
</evidence>
<reference evidence="1 2" key="1">
    <citation type="submission" date="2017-06" db="EMBL/GenBank/DDBJ databases">
        <title>the draft geome sequence of Illustriluteabacillus marina B3227.</title>
        <authorList>
            <person name="He R.-H."/>
            <person name="Du Z.-J."/>
        </authorList>
    </citation>
    <scope>NUCLEOTIDE SEQUENCE [LARGE SCALE GENOMIC DNA]</scope>
    <source>
        <strain evidence="1 2">B3227</strain>
    </source>
</reference>
<sequence length="265" mass="30970">MNQAEIHPFLLDFFRERGGKIVHEENGLFKVQLTEALDEELMNRPFYWQYIKKLGFKGEPMSVTFITDDTKRNQTGEWVHFGSRRLEQFFQIIQRDGMYTELYEQHTPGQQQSAMYPWFVCNVNVHFNGYYTSDEIVSVGVLLTNGTMRFGMMEELESLSLSSQIPDYCYKIPSIIPPKKAAEHLMNELESRVIEKSKSFAEQSSHLYESELDLIRDLGQDLKDEEIKSMKQQIFDRLYPKVNFKVINGGLFYLTAATCSRLTSY</sequence>
<dbReference type="AlphaFoldDB" id="A0A2I0QXE2"/>
<dbReference type="Proteomes" id="UP000243524">
    <property type="component" value="Unassembled WGS sequence"/>
</dbReference>
<organism evidence="1 2">
    <name type="scientific">Halalkalibacillus sediminis</name>
    <dbReference type="NCBI Taxonomy" id="2018042"/>
    <lineage>
        <taxon>Bacteria</taxon>
        <taxon>Bacillati</taxon>
        <taxon>Bacillota</taxon>
        <taxon>Bacilli</taxon>
        <taxon>Bacillales</taxon>
        <taxon>Bacillaceae</taxon>
        <taxon>Halalkalibacillus</taxon>
    </lineage>
</organism>
<gene>
    <name evidence="1" type="ORF">CEY16_04285</name>
</gene>
<dbReference type="OrthoDB" id="2433584at2"/>
<comment type="caution">
    <text evidence="1">The sequence shown here is derived from an EMBL/GenBank/DDBJ whole genome shotgun (WGS) entry which is preliminary data.</text>
</comment>
<keyword evidence="2" id="KW-1185">Reference proteome</keyword>
<proteinExistence type="predicted"/>
<dbReference type="Pfam" id="PF11079">
    <property type="entry name" value="YqhG"/>
    <property type="match status" value="1"/>
</dbReference>
<dbReference type="RefSeq" id="WP_101330723.1">
    <property type="nucleotide sequence ID" value="NZ_PJNH01000001.1"/>
</dbReference>
<protein>
    <submittedName>
        <fullName evidence="1">Uncharacterized protein</fullName>
    </submittedName>
</protein>
<dbReference type="EMBL" id="PJNH01000001">
    <property type="protein sequence ID" value="PKR78979.1"/>
    <property type="molecule type" value="Genomic_DNA"/>
</dbReference>